<dbReference type="Proteomes" id="UP000663970">
    <property type="component" value="Unassembled WGS sequence"/>
</dbReference>
<evidence type="ECO:0000313" key="2">
    <source>
        <dbReference type="Proteomes" id="UP000663970"/>
    </source>
</evidence>
<dbReference type="RefSeq" id="WP_206935870.1">
    <property type="nucleotide sequence ID" value="NZ_JAEKJY010000007.1"/>
</dbReference>
<protein>
    <submittedName>
        <fullName evidence="1">Uncharacterized protein</fullName>
    </submittedName>
</protein>
<keyword evidence="2" id="KW-1185">Reference proteome</keyword>
<gene>
    <name evidence="1" type="ORF">JF544_17975</name>
</gene>
<name>A0ABS3E0K7_9BACI</name>
<dbReference type="EMBL" id="JAEKJY010000007">
    <property type="protein sequence ID" value="MBN8237138.1"/>
    <property type="molecule type" value="Genomic_DNA"/>
</dbReference>
<accession>A0ABS3E0K7</accession>
<proteinExistence type="predicted"/>
<sequence length="53" mass="5913">MNMLRIPEESLDLVHTLAACAAALAAWGWNDSELVSPWIDQAEPPLHPYDFCC</sequence>
<reference evidence="1 2" key="1">
    <citation type="submission" date="2020-12" db="EMBL/GenBank/DDBJ databases">
        <title>Oil enriched cultivation method for isolating marine PHA-producing bacteria.</title>
        <authorList>
            <person name="Zheng W."/>
            <person name="Yu S."/>
            <person name="Huang Y."/>
        </authorList>
    </citation>
    <scope>NUCLEOTIDE SEQUENCE [LARGE SCALE GENOMIC DNA]</scope>
    <source>
        <strain evidence="1 2">SY-2-6</strain>
    </source>
</reference>
<organism evidence="1 2">
    <name type="scientific">Halobacillus kuroshimensis</name>
    <dbReference type="NCBI Taxonomy" id="302481"/>
    <lineage>
        <taxon>Bacteria</taxon>
        <taxon>Bacillati</taxon>
        <taxon>Bacillota</taxon>
        <taxon>Bacilli</taxon>
        <taxon>Bacillales</taxon>
        <taxon>Bacillaceae</taxon>
        <taxon>Halobacillus</taxon>
    </lineage>
</organism>
<evidence type="ECO:0000313" key="1">
    <source>
        <dbReference type="EMBL" id="MBN8237138.1"/>
    </source>
</evidence>
<comment type="caution">
    <text evidence="1">The sequence shown here is derived from an EMBL/GenBank/DDBJ whole genome shotgun (WGS) entry which is preliminary data.</text>
</comment>